<reference evidence="2" key="1">
    <citation type="submission" date="2013-09" db="EMBL/GenBank/DDBJ databases">
        <title>Corchorus olitorius genome sequencing.</title>
        <authorList>
            <person name="Alam M."/>
            <person name="Haque M.S."/>
            <person name="Islam M.S."/>
            <person name="Emdad E.M."/>
            <person name="Islam M.M."/>
            <person name="Ahmed B."/>
            <person name="Halim A."/>
            <person name="Hossen Q.M.M."/>
            <person name="Hossain M.Z."/>
            <person name="Ahmed R."/>
            <person name="Khan M.M."/>
            <person name="Islam R."/>
            <person name="Rashid M.M."/>
            <person name="Khan S.A."/>
            <person name="Rahman M.S."/>
            <person name="Alam M."/>
            <person name="Yahiya A.S."/>
            <person name="Khan M.S."/>
            <person name="Azam M.S."/>
            <person name="Haque T."/>
            <person name="Lashkar M.Z.H."/>
            <person name="Akhand A.I."/>
            <person name="Morshed G."/>
            <person name="Roy S."/>
            <person name="Uddin K.S."/>
            <person name="Rabeya T."/>
            <person name="Hossain A.S."/>
            <person name="Chowdhury A."/>
            <person name="Snigdha A.R."/>
            <person name="Mortoza M.S."/>
            <person name="Matin S.A."/>
            <person name="Hoque S.M.E."/>
            <person name="Islam M.K."/>
            <person name="Roy D.K."/>
            <person name="Haider R."/>
            <person name="Moosa M.M."/>
            <person name="Elias S.M."/>
            <person name="Hasan A.M."/>
            <person name="Jahan S."/>
            <person name="Shafiuddin M."/>
            <person name="Mahmood N."/>
            <person name="Shommy N.S."/>
        </authorList>
    </citation>
    <scope>NUCLEOTIDE SEQUENCE [LARGE SCALE GENOMIC DNA]</scope>
    <source>
        <strain evidence="2">cv. O-4</strain>
    </source>
</reference>
<comment type="caution">
    <text evidence="1">The sequence shown here is derived from an EMBL/GenBank/DDBJ whole genome shotgun (WGS) entry which is preliminary data.</text>
</comment>
<sequence length="35" mass="4114">MAGYLNYPKFPLLTCVKNWPTMIVVNLQEATWENK</sequence>
<evidence type="ECO:0000313" key="1">
    <source>
        <dbReference type="EMBL" id="OMP14044.1"/>
    </source>
</evidence>
<accession>A0A1R3L3W8</accession>
<dbReference type="EMBL" id="AWUE01002312">
    <property type="protein sequence ID" value="OMP14044.1"/>
    <property type="molecule type" value="Genomic_DNA"/>
</dbReference>
<dbReference type="AlphaFoldDB" id="A0A1R3L3W8"/>
<protein>
    <submittedName>
        <fullName evidence="1">Uncharacterized protein</fullName>
    </submittedName>
</protein>
<evidence type="ECO:0000313" key="2">
    <source>
        <dbReference type="Proteomes" id="UP000187203"/>
    </source>
</evidence>
<gene>
    <name evidence="1" type="ORF">COLO4_00377</name>
</gene>
<organism evidence="1 2">
    <name type="scientific">Corchorus olitorius</name>
    <dbReference type="NCBI Taxonomy" id="93759"/>
    <lineage>
        <taxon>Eukaryota</taxon>
        <taxon>Viridiplantae</taxon>
        <taxon>Streptophyta</taxon>
        <taxon>Embryophyta</taxon>
        <taxon>Tracheophyta</taxon>
        <taxon>Spermatophyta</taxon>
        <taxon>Magnoliopsida</taxon>
        <taxon>eudicotyledons</taxon>
        <taxon>Gunneridae</taxon>
        <taxon>Pentapetalae</taxon>
        <taxon>rosids</taxon>
        <taxon>malvids</taxon>
        <taxon>Malvales</taxon>
        <taxon>Malvaceae</taxon>
        <taxon>Grewioideae</taxon>
        <taxon>Apeibeae</taxon>
        <taxon>Corchorus</taxon>
    </lineage>
</organism>
<proteinExistence type="predicted"/>
<keyword evidence="2" id="KW-1185">Reference proteome</keyword>
<dbReference type="Proteomes" id="UP000187203">
    <property type="component" value="Unassembled WGS sequence"/>
</dbReference>
<name>A0A1R3L3W8_9ROSI</name>